<dbReference type="EMBL" id="PDDY01000004">
    <property type="protein sequence ID" value="PEH37173.1"/>
    <property type="molecule type" value="Genomic_DNA"/>
</dbReference>
<keyword evidence="4" id="KW-0804">Transcription</keyword>
<dbReference type="GO" id="GO:0003700">
    <property type="term" value="F:DNA-binding transcription factor activity"/>
    <property type="evidence" value="ECO:0007669"/>
    <property type="project" value="InterPro"/>
</dbReference>
<dbReference type="FunFam" id="1.10.10.10:FF:000001">
    <property type="entry name" value="LysR family transcriptional regulator"/>
    <property type="match status" value="1"/>
</dbReference>
<protein>
    <submittedName>
        <fullName evidence="6">LysR family transcriptional regulator</fullName>
    </submittedName>
</protein>
<dbReference type="SUPFAM" id="SSF53850">
    <property type="entry name" value="Periplasmic binding protein-like II"/>
    <property type="match status" value="1"/>
</dbReference>
<reference evidence="7" key="1">
    <citation type="submission" date="2017-09" db="EMBL/GenBank/DDBJ databases">
        <title>FDA dAtabase for Regulatory Grade micrObial Sequences (FDA-ARGOS): Supporting development and validation of Infectious Disease Dx tests.</title>
        <authorList>
            <person name="Minogue T."/>
            <person name="Wolcott M."/>
            <person name="Wasieloski L."/>
            <person name="Aguilar W."/>
            <person name="Moore D."/>
            <person name="Tallon L."/>
            <person name="Sadzewicz L."/>
            <person name="Ott S."/>
            <person name="Zhao X."/>
            <person name="Nagaraj S."/>
            <person name="Vavikolanu K."/>
            <person name="Aluvathingal J."/>
            <person name="Nadendla S."/>
            <person name="Sichtig H."/>
        </authorList>
    </citation>
    <scope>NUCLEOTIDE SEQUENCE [LARGE SCALE GENOMIC DNA]</scope>
    <source>
        <strain evidence="7">FDAARGOS_390</strain>
    </source>
</reference>
<keyword evidence="2" id="KW-0805">Transcription regulation</keyword>
<dbReference type="CDD" id="cd08422">
    <property type="entry name" value="PBP2_CrgA_like"/>
    <property type="match status" value="1"/>
</dbReference>
<sequence length="334" mass="36878">MQNKLQNMRIFVCVANANSFTAAARLLNTTIPQVSRAIAALEAHLHTRLLNRTTRRLALTEAGERYLHRCRSILGYLEEAEAEARDANVNPSGCLRVHCAVSLGQHYLVPAFAKYRQRYPDVLLDMTLSQRAPALVDEGFDVSVVVGDDELPSSGLIGVRLGETFGVLCASRDYLDRHGSPRRIADMARHACVAYEAPAPGRSEWELVGPDGPEHVARAASSFRVNSHEAMAVAIREGMGIGVLPVHAAIDGLRSGDFVRVMPQCRSPSGVIWALYSSRQYVDAKIRTWLDFLREELAVLQQVEAKAFRSLDGRVKDEGLQHALRAELGRSWLA</sequence>
<dbReference type="InterPro" id="IPR000847">
    <property type="entry name" value="LysR_HTH_N"/>
</dbReference>
<dbReference type="Pfam" id="PF00126">
    <property type="entry name" value="HTH_1"/>
    <property type="match status" value="1"/>
</dbReference>
<dbReference type="PANTHER" id="PTHR30537">
    <property type="entry name" value="HTH-TYPE TRANSCRIPTIONAL REGULATOR"/>
    <property type="match status" value="1"/>
</dbReference>
<dbReference type="InterPro" id="IPR036388">
    <property type="entry name" value="WH-like_DNA-bd_sf"/>
</dbReference>
<proteinExistence type="inferred from homology"/>
<evidence type="ECO:0000313" key="6">
    <source>
        <dbReference type="EMBL" id="PEH37173.1"/>
    </source>
</evidence>
<dbReference type="Gene3D" id="1.10.10.10">
    <property type="entry name" value="Winged helix-like DNA-binding domain superfamily/Winged helix DNA-binding domain"/>
    <property type="match status" value="1"/>
</dbReference>
<dbReference type="GO" id="GO:0003677">
    <property type="term" value="F:DNA binding"/>
    <property type="evidence" value="ECO:0007669"/>
    <property type="project" value="UniProtKB-KW"/>
</dbReference>
<comment type="similarity">
    <text evidence="1">Belongs to the LysR transcriptional regulatory family.</text>
</comment>
<evidence type="ECO:0000259" key="5">
    <source>
        <dbReference type="PROSITE" id="PS50931"/>
    </source>
</evidence>
<dbReference type="InterPro" id="IPR005119">
    <property type="entry name" value="LysR_subst-bd"/>
</dbReference>
<dbReference type="PANTHER" id="PTHR30537:SF5">
    <property type="entry name" value="HTH-TYPE TRANSCRIPTIONAL ACTIVATOR TTDR-RELATED"/>
    <property type="match status" value="1"/>
</dbReference>
<feature type="domain" description="HTH lysR-type" evidence="5">
    <location>
        <begin position="1"/>
        <end position="60"/>
    </location>
</feature>
<dbReference type="InterPro" id="IPR058163">
    <property type="entry name" value="LysR-type_TF_proteobact-type"/>
</dbReference>
<gene>
    <name evidence="6" type="ORF">CRM94_21685</name>
</gene>
<dbReference type="Proteomes" id="UP000220629">
    <property type="component" value="Unassembled WGS sequence"/>
</dbReference>
<evidence type="ECO:0000256" key="4">
    <source>
        <dbReference type="ARBA" id="ARBA00023163"/>
    </source>
</evidence>
<evidence type="ECO:0000256" key="1">
    <source>
        <dbReference type="ARBA" id="ARBA00009437"/>
    </source>
</evidence>
<name>A0A2A7S110_BURGA</name>
<dbReference type="Gene3D" id="3.40.190.290">
    <property type="match status" value="1"/>
</dbReference>
<dbReference type="PROSITE" id="PS50931">
    <property type="entry name" value="HTH_LYSR"/>
    <property type="match status" value="1"/>
</dbReference>
<dbReference type="RefSeq" id="WP_098153675.1">
    <property type="nucleotide sequence ID" value="NZ_CADEQH010000022.1"/>
</dbReference>
<dbReference type="SUPFAM" id="SSF46785">
    <property type="entry name" value="Winged helix' DNA-binding domain"/>
    <property type="match status" value="1"/>
</dbReference>
<accession>A0A2A7S110</accession>
<dbReference type="InterPro" id="IPR036390">
    <property type="entry name" value="WH_DNA-bd_sf"/>
</dbReference>
<evidence type="ECO:0000256" key="2">
    <source>
        <dbReference type="ARBA" id="ARBA00023015"/>
    </source>
</evidence>
<evidence type="ECO:0000313" key="7">
    <source>
        <dbReference type="Proteomes" id="UP000220629"/>
    </source>
</evidence>
<dbReference type="AlphaFoldDB" id="A0A2A7S110"/>
<organism evidence="6 7">
    <name type="scientific">Burkholderia gladioli</name>
    <name type="common">Pseudomonas marginata</name>
    <name type="synonym">Phytomonas marginata</name>
    <dbReference type="NCBI Taxonomy" id="28095"/>
    <lineage>
        <taxon>Bacteria</taxon>
        <taxon>Pseudomonadati</taxon>
        <taxon>Pseudomonadota</taxon>
        <taxon>Betaproteobacteria</taxon>
        <taxon>Burkholderiales</taxon>
        <taxon>Burkholderiaceae</taxon>
        <taxon>Burkholderia</taxon>
    </lineage>
</organism>
<evidence type="ECO:0000256" key="3">
    <source>
        <dbReference type="ARBA" id="ARBA00023125"/>
    </source>
</evidence>
<comment type="caution">
    <text evidence="6">The sequence shown here is derived from an EMBL/GenBank/DDBJ whole genome shotgun (WGS) entry which is preliminary data.</text>
</comment>
<keyword evidence="3" id="KW-0238">DNA-binding</keyword>
<dbReference type="Pfam" id="PF03466">
    <property type="entry name" value="LysR_substrate"/>
    <property type="match status" value="1"/>
</dbReference>